<accession>D5P393</accession>
<dbReference type="RefSeq" id="WP_007169836.1">
    <property type="nucleotide sequence ID" value="NZ_GG770555.1"/>
</dbReference>
<dbReference type="eggNOG" id="COG0782">
    <property type="taxonomic scope" value="Bacteria"/>
</dbReference>
<organism evidence="2 3">
    <name type="scientific">Mycobacterium parascrofulaceum ATCC BAA-614</name>
    <dbReference type="NCBI Taxonomy" id="525368"/>
    <lineage>
        <taxon>Bacteria</taxon>
        <taxon>Bacillati</taxon>
        <taxon>Actinomycetota</taxon>
        <taxon>Actinomycetes</taxon>
        <taxon>Mycobacteriales</taxon>
        <taxon>Mycobacteriaceae</taxon>
        <taxon>Mycobacterium</taxon>
        <taxon>Mycobacterium simiae complex</taxon>
    </lineage>
</organism>
<dbReference type="SUPFAM" id="SSF54534">
    <property type="entry name" value="FKBP-like"/>
    <property type="match status" value="1"/>
</dbReference>
<reference evidence="2 3" key="1">
    <citation type="submission" date="2010-04" db="EMBL/GenBank/DDBJ databases">
        <authorList>
            <person name="Muzny D."/>
            <person name="Qin X."/>
            <person name="Deng J."/>
            <person name="Jiang H."/>
            <person name="Liu Y."/>
            <person name="Qu J."/>
            <person name="Song X.-Z."/>
            <person name="Zhang L."/>
            <person name="Thornton R."/>
            <person name="Coyle M."/>
            <person name="Francisco L."/>
            <person name="Jackson L."/>
            <person name="Javaid M."/>
            <person name="Korchina V."/>
            <person name="Kovar C."/>
            <person name="Mata R."/>
            <person name="Mathew T."/>
            <person name="Ngo R."/>
            <person name="Nguyen L."/>
            <person name="Nguyen N."/>
            <person name="Okwuonu G."/>
            <person name="Ongeri F."/>
            <person name="Pham C."/>
            <person name="Simmons D."/>
            <person name="Wilczek-Boney K."/>
            <person name="Hale W."/>
            <person name="Jakkamsetti A."/>
            <person name="Pham P."/>
            <person name="Ruth R."/>
            <person name="San Lucas F."/>
            <person name="Warren J."/>
            <person name="Zhang J."/>
            <person name="Zhao Z."/>
            <person name="Zhou C."/>
            <person name="Zhu D."/>
            <person name="Lee S."/>
            <person name="Bess C."/>
            <person name="Blankenburg K."/>
            <person name="Forbes L."/>
            <person name="Fu Q."/>
            <person name="Gubbala S."/>
            <person name="Hirani K."/>
            <person name="Jayaseelan J.C."/>
            <person name="Lara F."/>
            <person name="Munidasa M."/>
            <person name="Palculict T."/>
            <person name="Patil S."/>
            <person name="Pu L.-L."/>
            <person name="Saada N."/>
            <person name="Tang L."/>
            <person name="Weissenberger G."/>
            <person name="Zhu Y."/>
            <person name="Hemphill L."/>
            <person name="Shang Y."/>
            <person name="Youmans B."/>
            <person name="Ayvaz T."/>
            <person name="Ross M."/>
            <person name="Santibanez J."/>
            <person name="Aqrawi P."/>
            <person name="Gross S."/>
            <person name="Joshi V."/>
            <person name="Fowler G."/>
            <person name="Nazareth L."/>
            <person name="Reid J."/>
            <person name="Worley K."/>
            <person name="Petrosino J."/>
            <person name="Highlander S."/>
            <person name="Gibbs R."/>
        </authorList>
    </citation>
    <scope>NUCLEOTIDE SEQUENCE [LARGE SCALE GENOMIC DNA]</scope>
    <source>
        <strain evidence="2 3">ATCC BAA-614</strain>
    </source>
</reference>
<dbReference type="EMBL" id="ADNV01000071">
    <property type="protein sequence ID" value="EFG79487.1"/>
    <property type="molecule type" value="Genomic_DNA"/>
</dbReference>
<sequence>MTRIPITPRHYRRLQDELTALRARRSVEVPDDYLDYGARGGMRPSARQRRIREIERLLGAAAVRDDPAGERIAGPGMVLTIRYDATGETETLLLGRRGAEDADIKVYSMASPLGRCIAGARPGEQRIYAIPHETGRLVTLLEAVPYRGPSPTPLRRNGSTCQTAGRPDRRPSAATAA</sequence>
<gene>
    <name evidence="2" type="ORF">HMPREF0591_0637</name>
</gene>
<name>D5P393_9MYCO</name>
<dbReference type="AlphaFoldDB" id="D5P393"/>
<protein>
    <recommendedName>
        <fullName evidence="4">Transcription elongation factor GreA</fullName>
    </recommendedName>
</protein>
<feature type="region of interest" description="Disordered" evidence="1">
    <location>
        <begin position="147"/>
        <end position="177"/>
    </location>
</feature>
<comment type="caution">
    <text evidence="2">The sequence shown here is derived from an EMBL/GenBank/DDBJ whole genome shotgun (WGS) entry which is preliminary data.</text>
</comment>
<keyword evidence="3" id="KW-1185">Reference proteome</keyword>
<evidence type="ECO:0000313" key="2">
    <source>
        <dbReference type="EMBL" id="EFG79487.1"/>
    </source>
</evidence>
<evidence type="ECO:0000313" key="3">
    <source>
        <dbReference type="Proteomes" id="UP000003653"/>
    </source>
</evidence>
<proteinExistence type="predicted"/>
<dbReference type="Proteomes" id="UP000003653">
    <property type="component" value="Unassembled WGS sequence"/>
</dbReference>
<evidence type="ECO:0000256" key="1">
    <source>
        <dbReference type="SAM" id="MobiDB-lite"/>
    </source>
</evidence>
<evidence type="ECO:0008006" key="4">
    <source>
        <dbReference type="Google" id="ProtNLM"/>
    </source>
</evidence>
<dbReference type="HOGENOM" id="CLU_101379_0_0_11"/>